<name>A0A8H3W5H8_9PEZI</name>
<sequence>MTPGGPTALFLGLARAHLWRLKDEGLGGKARFRPRTCKRTRPHPHGASRGDHLTSPSSPERCRSAKRFAIAIPLGDGGQTRWEGFPPPAPALRAGHFRPFFFLREPCCGRQS</sequence>
<gene>
    <name evidence="2" type="ORF">GQ607_012922</name>
</gene>
<proteinExistence type="predicted"/>
<organism evidence="2 3">
    <name type="scientific">Colletotrichum asianum</name>
    <dbReference type="NCBI Taxonomy" id="702518"/>
    <lineage>
        <taxon>Eukaryota</taxon>
        <taxon>Fungi</taxon>
        <taxon>Dikarya</taxon>
        <taxon>Ascomycota</taxon>
        <taxon>Pezizomycotina</taxon>
        <taxon>Sordariomycetes</taxon>
        <taxon>Hypocreomycetidae</taxon>
        <taxon>Glomerellales</taxon>
        <taxon>Glomerellaceae</taxon>
        <taxon>Colletotrichum</taxon>
        <taxon>Colletotrichum gloeosporioides species complex</taxon>
    </lineage>
</organism>
<accession>A0A8H3W5H8</accession>
<dbReference type="AlphaFoldDB" id="A0A8H3W5H8"/>
<dbReference type="EMBL" id="WOWK01000090">
    <property type="protein sequence ID" value="KAF0319820.1"/>
    <property type="molecule type" value="Genomic_DNA"/>
</dbReference>
<dbReference type="Proteomes" id="UP000434172">
    <property type="component" value="Unassembled WGS sequence"/>
</dbReference>
<protein>
    <submittedName>
        <fullName evidence="2">Uncharacterized protein</fullName>
    </submittedName>
</protein>
<comment type="caution">
    <text evidence="2">The sequence shown here is derived from an EMBL/GenBank/DDBJ whole genome shotgun (WGS) entry which is preliminary data.</text>
</comment>
<keyword evidence="3" id="KW-1185">Reference proteome</keyword>
<reference evidence="2 3" key="1">
    <citation type="submission" date="2019-12" db="EMBL/GenBank/DDBJ databases">
        <title>A genome sequence resource for the geographically widespread anthracnose pathogen Colletotrichum asianum.</title>
        <authorList>
            <person name="Meng Y."/>
        </authorList>
    </citation>
    <scope>NUCLEOTIDE SEQUENCE [LARGE SCALE GENOMIC DNA]</scope>
    <source>
        <strain evidence="2 3">ICMP 18580</strain>
    </source>
</reference>
<evidence type="ECO:0000313" key="3">
    <source>
        <dbReference type="Proteomes" id="UP000434172"/>
    </source>
</evidence>
<feature type="compositionally biased region" description="Basic residues" evidence="1">
    <location>
        <begin position="30"/>
        <end position="46"/>
    </location>
</feature>
<feature type="region of interest" description="Disordered" evidence="1">
    <location>
        <begin position="30"/>
        <end position="60"/>
    </location>
</feature>
<evidence type="ECO:0000256" key="1">
    <source>
        <dbReference type="SAM" id="MobiDB-lite"/>
    </source>
</evidence>
<evidence type="ECO:0000313" key="2">
    <source>
        <dbReference type="EMBL" id="KAF0319820.1"/>
    </source>
</evidence>